<dbReference type="RefSeq" id="WP_088238202.1">
    <property type="nucleotide sequence ID" value="NZ_FMAY01000001.1"/>
</dbReference>
<name>A0A1C3ZEE7_9ENTR</name>
<dbReference type="OrthoDB" id="654004at2"/>
<gene>
    <name evidence="1" type="ORF">GA0061071_101569</name>
</gene>
<sequence>MRYEFVEVLNDLIDYFLLGDIRLLQTWKEEHALDDDVASEFISNDSGDRAVQEGIVIPLAGIENYPYTVLFTLADETPELLKPESHLQHQRGGYVLRIENRQLMLFTWRILQNFTDAQIRALEARYRQPGRPQIDLDNGMYEVEILAGEVLRGAYYEPAIEFVLKRTEREHATADMDMNYRFTVDSQTY</sequence>
<dbReference type="Proteomes" id="UP000198975">
    <property type="component" value="Unassembled WGS sequence"/>
</dbReference>
<keyword evidence="2" id="KW-1185">Reference proteome</keyword>
<organism evidence="1 2">
    <name type="scientific">Kosakonia oryzendophytica</name>
    <dbReference type="NCBI Taxonomy" id="1005665"/>
    <lineage>
        <taxon>Bacteria</taxon>
        <taxon>Pseudomonadati</taxon>
        <taxon>Pseudomonadota</taxon>
        <taxon>Gammaproteobacteria</taxon>
        <taxon>Enterobacterales</taxon>
        <taxon>Enterobacteriaceae</taxon>
        <taxon>Kosakonia</taxon>
    </lineage>
</organism>
<accession>A0A1C3ZEE7</accession>
<proteinExistence type="predicted"/>
<dbReference type="AlphaFoldDB" id="A0A1C3ZEE7"/>
<evidence type="ECO:0000313" key="1">
    <source>
        <dbReference type="EMBL" id="SCB80698.1"/>
    </source>
</evidence>
<reference evidence="2" key="1">
    <citation type="submission" date="2016-08" db="EMBL/GenBank/DDBJ databases">
        <authorList>
            <person name="Varghese N."/>
            <person name="Submissions Spin"/>
        </authorList>
    </citation>
    <scope>NUCLEOTIDE SEQUENCE [LARGE SCALE GENOMIC DNA]</scope>
    <source>
        <strain evidence="2">REICA_082</strain>
    </source>
</reference>
<dbReference type="EMBL" id="FMAY01000001">
    <property type="protein sequence ID" value="SCB80698.1"/>
    <property type="molecule type" value="Genomic_DNA"/>
</dbReference>
<protein>
    <submittedName>
        <fullName evidence="1">Uncharacterized protein</fullName>
    </submittedName>
</protein>
<evidence type="ECO:0000313" key="2">
    <source>
        <dbReference type="Proteomes" id="UP000198975"/>
    </source>
</evidence>